<dbReference type="KEGG" id="mflg:ABS361_12505"/>
<dbReference type="SUPFAM" id="SSF48452">
    <property type="entry name" value="TPR-like"/>
    <property type="match status" value="1"/>
</dbReference>
<dbReference type="AlphaFoldDB" id="A0AAU7X5F9"/>
<evidence type="ECO:0000256" key="1">
    <source>
        <dbReference type="PROSITE-ProRule" id="PRU00339"/>
    </source>
</evidence>
<dbReference type="Pfam" id="PF14559">
    <property type="entry name" value="TPR_19"/>
    <property type="match status" value="1"/>
</dbReference>
<dbReference type="Gene3D" id="1.25.40.10">
    <property type="entry name" value="Tetratricopeptide repeat domain"/>
    <property type="match status" value="1"/>
</dbReference>
<proteinExistence type="predicted"/>
<dbReference type="EMBL" id="CP158568">
    <property type="protein sequence ID" value="XBY42932.1"/>
    <property type="molecule type" value="Genomic_DNA"/>
</dbReference>
<dbReference type="RefSeq" id="WP_407048035.1">
    <property type="nucleotide sequence ID" value="NZ_CP158568.1"/>
</dbReference>
<reference evidence="2" key="1">
    <citation type="submission" date="2024-06" db="EMBL/GenBank/DDBJ databases">
        <title>Methylostella associata gen. nov., sp. nov., a novel Ancalomicrobiaceae-affiliated facultatively methylotrophic bacteria that feed on methanotrophs of the genus Methylococcus.</title>
        <authorList>
            <person name="Saltykova V."/>
            <person name="Danilova O.V."/>
            <person name="Oshkin I.Y."/>
            <person name="Belova S.E."/>
            <person name="Pimenov N.V."/>
            <person name="Dedysh S.N."/>
        </authorList>
    </citation>
    <scope>NUCLEOTIDE SEQUENCE</scope>
    <source>
        <strain evidence="2">S20</strain>
    </source>
</reference>
<name>A0AAU7X5F9_9HYPH</name>
<accession>A0AAU7X5F9</accession>
<feature type="repeat" description="TPR" evidence="1">
    <location>
        <begin position="90"/>
        <end position="123"/>
    </location>
</feature>
<dbReference type="InterPro" id="IPR019734">
    <property type="entry name" value="TPR_rpt"/>
</dbReference>
<dbReference type="InterPro" id="IPR011990">
    <property type="entry name" value="TPR-like_helical_dom_sf"/>
</dbReference>
<evidence type="ECO:0000313" key="2">
    <source>
        <dbReference type="EMBL" id="XBY42932.1"/>
    </source>
</evidence>
<evidence type="ECO:0008006" key="3">
    <source>
        <dbReference type="Google" id="ProtNLM"/>
    </source>
</evidence>
<sequence length="177" mass="19468">MNVRALAQTAIAAREALESSAKHGDDVAGAILRLDPDWAIYDHAQDWLPGLADTVWNSVEQTARSEMAVGHADRAISLLVPFVADETTRGAALRRLAQTSAEMARYEEALIIVRRCLEDDPNDPQMLCLAGLCRYKLGDNDGAQVLLAKSARIARKFPEYAESLRAAQRLLLQIHFG</sequence>
<organism evidence="2">
    <name type="scientific">Methyloraptor flagellatus</name>
    <dbReference type="NCBI Taxonomy" id="3162530"/>
    <lineage>
        <taxon>Bacteria</taxon>
        <taxon>Pseudomonadati</taxon>
        <taxon>Pseudomonadota</taxon>
        <taxon>Alphaproteobacteria</taxon>
        <taxon>Hyphomicrobiales</taxon>
        <taxon>Ancalomicrobiaceae</taxon>
        <taxon>Methyloraptor</taxon>
    </lineage>
</organism>
<dbReference type="PROSITE" id="PS50005">
    <property type="entry name" value="TPR"/>
    <property type="match status" value="1"/>
</dbReference>
<protein>
    <recommendedName>
        <fullName evidence="3">Tetratricopeptide repeat protein</fullName>
    </recommendedName>
</protein>
<gene>
    <name evidence="2" type="ORF">ABS361_12505</name>
</gene>
<keyword evidence="1" id="KW-0802">TPR repeat</keyword>